<reference evidence="1" key="1">
    <citation type="submission" date="2020-05" db="EMBL/GenBank/DDBJ databases">
        <title>Mycena genomes resolve the evolution of fungal bioluminescence.</title>
        <authorList>
            <person name="Tsai I.J."/>
        </authorList>
    </citation>
    <scope>NUCLEOTIDE SEQUENCE</scope>
    <source>
        <strain evidence="1">160909Yilan</strain>
    </source>
</reference>
<organism evidence="1 2">
    <name type="scientific">Mycena sanguinolenta</name>
    <dbReference type="NCBI Taxonomy" id="230812"/>
    <lineage>
        <taxon>Eukaryota</taxon>
        <taxon>Fungi</taxon>
        <taxon>Dikarya</taxon>
        <taxon>Basidiomycota</taxon>
        <taxon>Agaricomycotina</taxon>
        <taxon>Agaricomycetes</taxon>
        <taxon>Agaricomycetidae</taxon>
        <taxon>Agaricales</taxon>
        <taxon>Marasmiineae</taxon>
        <taxon>Mycenaceae</taxon>
        <taxon>Mycena</taxon>
    </lineage>
</organism>
<keyword evidence="2" id="KW-1185">Reference proteome</keyword>
<comment type="caution">
    <text evidence="1">The sequence shown here is derived from an EMBL/GenBank/DDBJ whole genome shotgun (WGS) entry which is preliminary data.</text>
</comment>
<proteinExistence type="predicted"/>
<dbReference type="EMBL" id="JACAZH010000003">
    <property type="protein sequence ID" value="KAF7373097.1"/>
    <property type="molecule type" value="Genomic_DNA"/>
</dbReference>
<dbReference type="Proteomes" id="UP000623467">
    <property type="component" value="Unassembled WGS sequence"/>
</dbReference>
<protein>
    <submittedName>
        <fullName evidence="1">F-box domain-containing protein</fullName>
    </submittedName>
</protein>
<name>A0A8H6Z8X3_9AGAR</name>
<dbReference type="OrthoDB" id="2745518at2759"/>
<evidence type="ECO:0000313" key="2">
    <source>
        <dbReference type="Proteomes" id="UP000623467"/>
    </source>
</evidence>
<gene>
    <name evidence="1" type="ORF">MSAN_00517500</name>
</gene>
<evidence type="ECO:0000313" key="1">
    <source>
        <dbReference type="EMBL" id="KAF7373097.1"/>
    </source>
</evidence>
<dbReference type="AlphaFoldDB" id="A0A8H6Z8X3"/>
<accession>A0A8H6Z8X3</accession>
<sequence>MRALSALPFDDDLLHLILSFCPTFADMQDMALVSKSFLSRISDAPKGGNPSINNAVACNLVGPALPQALRVIRYPYPVDRSARDEQGEEPLATACPEADMACASIITLEEEKQLCSNAEIVETLEDAYSLTQKDRTSKRSVLTWEESFRFRRAMYRIMFYCKLFNGDVDDREEDVQLIRRQRIAVLSQYPTDQLLQLYAVVQFMRGILQEVCNEADIANGMVDLMLSAGPEGLSWVWEDEAYERLSELDFERLDEDEEDRLYDGYFSRALDSIWAAREVEAPKDVADAPASKWILDTVVGAEDTCSQCTTLGGLKLLTQANWHRIHFSPTRFLKGELRHNTVLTEAFKDVEYMEQHEHGPWISKMFDFTSTNTNETKEGEWAGWTSDRSYCQPCLFKFMEEHVWQWFREERVKDGWVPPAEDCPYGYDCKTMGEDEAHAVEKNHLCAPTMSETQVL</sequence>